<keyword evidence="1" id="KW-0175">Coiled coil</keyword>
<comment type="caution">
    <text evidence="3">The sequence shown here is derived from an EMBL/GenBank/DDBJ whole genome shotgun (WGS) entry which is preliminary data.</text>
</comment>
<feature type="compositionally biased region" description="Pro residues" evidence="2">
    <location>
        <begin position="175"/>
        <end position="186"/>
    </location>
</feature>
<keyword evidence="4" id="KW-1185">Reference proteome</keyword>
<feature type="compositionally biased region" description="Basic residues" evidence="2">
    <location>
        <begin position="422"/>
        <end position="436"/>
    </location>
</feature>
<dbReference type="Proteomes" id="UP001203297">
    <property type="component" value="Unassembled WGS sequence"/>
</dbReference>
<gene>
    <name evidence="3" type="ORF">B0F90DRAFT_1188195</name>
</gene>
<evidence type="ECO:0000313" key="4">
    <source>
        <dbReference type="Proteomes" id="UP001203297"/>
    </source>
</evidence>
<feature type="compositionally biased region" description="Low complexity" evidence="2">
    <location>
        <begin position="455"/>
        <end position="474"/>
    </location>
</feature>
<name>A0AAD4MA68_9AGAM</name>
<feature type="compositionally biased region" description="Basic and acidic residues" evidence="2">
    <location>
        <begin position="400"/>
        <end position="409"/>
    </location>
</feature>
<organism evidence="3 4">
    <name type="scientific">Multifurca ochricompacta</name>
    <dbReference type="NCBI Taxonomy" id="376703"/>
    <lineage>
        <taxon>Eukaryota</taxon>
        <taxon>Fungi</taxon>
        <taxon>Dikarya</taxon>
        <taxon>Basidiomycota</taxon>
        <taxon>Agaricomycotina</taxon>
        <taxon>Agaricomycetes</taxon>
        <taxon>Russulales</taxon>
        <taxon>Russulaceae</taxon>
        <taxon>Multifurca</taxon>
    </lineage>
</organism>
<evidence type="ECO:0000256" key="2">
    <source>
        <dbReference type="SAM" id="MobiDB-lite"/>
    </source>
</evidence>
<dbReference type="AlphaFoldDB" id="A0AAD4MA68"/>
<dbReference type="EMBL" id="WTXG01000006">
    <property type="protein sequence ID" value="KAI0305329.1"/>
    <property type="molecule type" value="Genomic_DNA"/>
</dbReference>
<reference evidence="3" key="1">
    <citation type="journal article" date="2022" name="New Phytol.">
        <title>Evolutionary transition to the ectomycorrhizal habit in the genomes of a hyperdiverse lineage of mushroom-forming fungi.</title>
        <authorList>
            <person name="Looney B."/>
            <person name="Miyauchi S."/>
            <person name="Morin E."/>
            <person name="Drula E."/>
            <person name="Courty P.E."/>
            <person name="Kohler A."/>
            <person name="Kuo A."/>
            <person name="LaButti K."/>
            <person name="Pangilinan J."/>
            <person name="Lipzen A."/>
            <person name="Riley R."/>
            <person name="Andreopoulos W."/>
            <person name="He G."/>
            <person name="Johnson J."/>
            <person name="Nolan M."/>
            <person name="Tritt A."/>
            <person name="Barry K.W."/>
            <person name="Grigoriev I.V."/>
            <person name="Nagy L.G."/>
            <person name="Hibbett D."/>
            <person name="Henrissat B."/>
            <person name="Matheny P.B."/>
            <person name="Labbe J."/>
            <person name="Martin F.M."/>
        </authorList>
    </citation>
    <scope>NUCLEOTIDE SEQUENCE</scope>
    <source>
        <strain evidence="3">BPL690</strain>
    </source>
</reference>
<protein>
    <submittedName>
        <fullName evidence="3">Uncharacterized protein</fullName>
    </submittedName>
</protein>
<feature type="region of interest" description="Disordered" evidence="2">
    <location>
        <begin position="217"/>
        <end position="257"/>
    </location>
</feature>
<sequence>MSADDIDSESSSSKWQSIRPWNPRFSLSVREITSVSATFVILSLSNLPSSDIIINDHDSFNLQEGSPTSKINQSIVPDTLSKGVSVKVNGSPWQKCLARLADNADEAMIIIYGLMPGRHYDIELGVIPGGEKLQGQIVTESVASDNVRSNSDGTPQLNGFSSTASHALVIDHSSPSPPSPPPPLTPSGPSYSSQTYEDYLATLQLSLSHLQAEHETLSNSLRSARRDSQKAQASQRTEIASLKRAAQKHSAGDTRMKQKVRALEEAVKQATKCREDVEAEYAILETTRIEQEAELSDASHRFEEARDRAEEWRTRREKAEEEASNKLQGAKAELAAVEARLEKLRAKREKLEGRACAEEDEDSLDTPSGLVGELEIKLREMLLERERIDADPYGHIATSHYEDADKSVTDARAQGHSPNHGRNTHHSPAHPPRAKRSAPPFSHQPSHSHSHAHSRTATFTSPTSPSAPRTAAPALTRNHLDRGSAKGSVARRKSSPPPHSQADRSALSLNAPPFEPASIKGKANPGRSTS</sequence>
<feature type="region of interest" description="Disordered" evidence="2">
    <location>
        <begin position="169"/>
        <end position="193"/>
    </location>
</feature>
<evidence type="ECO:0000256" key="1">
    <source>
        <dbReference type="SAM" id="Coils"/>
    </source>
</evidence>
<proteinExistence type="predicted"/>
<feature type="region of interest" description="Disordered" evidence="2">
    <location>
        <begin position="398"/>
        <end position="530"/>
    </location>
</feature>
<accession>A0AAD4MA68</accession>
<evidence type="ECO:0000313" key="3">
    <source>
        <dbReference type="EMBL" id="KAI0305329.1"/>
    </source>
</evidence>
<feature type="coiled-coil region" evidence="1">
    <location>
        <begin position="260"/>
        <end position="354"/>
    </location>
</feature>